<keyword evidence="4" id="KW-1185">Reference proteome</keyword>
<dbReference type="InterPro" id="IPR052994">
    <property type="entry name" value="Tiny_macrocysts_regulators"/>
</dbReference>
<organism evidence="3 4">
    <name type="scientific">Tetrahymena thermophila (strain SB210)</name>
    <dbReference type="NCBI Taxonomy" id="312017"/>
    <lineage>
        <taxon>Eukaryota</taxon>
        <taxon>Sar</taxon>
        <taxon>Alveolata</taxon>
        <taxon>Ciliophora</taxon>
        <taxon>Intramacronucleata</taxon>
        <taxon>Oligohymenophorea</taxon>
        <taxon>Hymenostomatida</taxon>
        <taxon>Tetrahymenina</taxon>
        <taxon>Tetrahymenidae</taxon>
        <taxon>Tetrahymena</taxon>
    </lineage>
</organism>
<feature type="transmembrane region" description="Helical" evidence="2">
    <location>
        <begin position="934"/>
        <end position="957"/>
    </location>
</feature>
<gene>
    <name evidence="3" type="ORF">TTHERM_001023012</name>
</gene>
<proteinExistence type="predicted"/>
<protein>
    <submittedName>
        <fullName evidence="3">Transmembrane protein, putative</fullName>
    </submittedName>
</protein>
<dbReference type="RefSeq" id="XP_012651434.1">
    <property type="nucleotide sequence ID" value="XM_012795980.1"/>
</dbReference>
<keyword evidence="2" id="KW-1133">Transmembrane helix</keyword>
<dbReference type="PANTHER" id="PTHR31600">
    <property type="entry name" value="TINY MACROCYSTS PROTEIN B-RELATED"/>
    <property type="match status" value="1"/>
</dbReference>
<dbReference type="Proteomes" id="UP000009168">
    <property type="component" value="Unassembled WGS sequence"/>
</dbReference>
<dbReference type="PANTHER" id="PTHR31600:SF2">
    <property type="entry name" value="GAMETE ENRICHED GENE 10 PROTEIN-RELATED"/>
    <property type="match status" value="1"/>
</dbReference>
<dbReference type="KEGG" id="tet:TTHERM_001023012"/>
<feature type="compositionally biased region" description="Low complexity" evidence="1">
    <location>
        <begin position="487"/>
        <end position="496"/>
    </location>
</feature>
<evidence type="ECO:0000256" key="1">
    <source>
        <dbReference type="SAM" id="MobiDB-lite"/>
    </source>
</evidence>
<dbReference type="InterPro" id="IPR035965">
    <property type="entry name" value="PAS-like_dom_sf"/>
</dbReference>
<name>W7XLC1_TETTS</name>
<evidence type="ECO:0000313" key="3">
    <source>
        <dbReference type="EMBL" id="EWS76029.1"/>
    </source>
</evidence>
<dbReference type="SUPFAM" id="SSF55785">
    <property type="entry name" value="PYP-like sensor domain (PAS domain)"/>
    <property type="match status" value="1"/>
</dbReference>
<feature type="transmembrane region" description="Helical" evidence="2">
    <location>
        <begin position="727"/>
        <end position="747"/>
    </location>
</feature>
<keyword evidence="2" id="KW-0472">Membrane</keyword>
<reference evidence="4" key="1">
    <citation type="journal article" date="2006" name="PLoS Biol.">
        <title>Macronuclear genome sequence of the ciliate Tetrahymena thermophila, a model eukaryote.</title>
        <authorList>
            <person name="Eisen J.A."/>
            <person name="Coyne R.S."/>
            <person name="Wu M."/>
            <person name="Wu D."/>
            <person name="Thiagarajan M."/>
            <person name="Wortman J.R."/>
            <person name="Badger J.H."/>
            <person name="Ren Q."/>
            <person name="Amedeo P."/>
            <person name="Jones K.M."/>
            <person name="Tallon L.J."/>
            <person name="Delcher A.L."/>
            <person name="Salzberg S.L."/>
            <person name="Silva J.C."/>
            <person name="Haas B.J."/>
            <person name="Majoros W.H."/>
            <person name="Farzad M."/>
            <person name="Carlton J.M."/>
            <person name="Smith R.K. Jr."/>
            <person name="Garg J."/>
            <person name="Pearlman R.E."/>
            <person name="Karrer K.M."/>
            <person name="Sun L."/>
            <person name="Manning G."/>
            <person name="Elde N.C."/>
            <person name="Turkewitz A.P."/>
            <person name="Asai D.J."/>
            <person name="Wilkes D.E."/>
            <person name="Wang Y."/>
            <person name="Cai H."/>
            <person name="Collins K."/>
            <person name="Stewart B.A."/>
            <person name="Lee S.R."/>
            <person name="Wilamowska K."/>
            <person name="Weinberg Z."/>
            <person name="Ruzzo W.L."/>
            <person name="Wloga D."/>
            <person name="Gaertig J."/>
            <person name="Frankel J."/>
            <person name="Tsao C.-C."/>
            <person name="Gorovsky M.A."/>
            <person name="Keeling P.J."/>
            <person name="Waller R.F."/>
            <person name="Patron N.J."/>
            <person name="Cherry J.M."/>
            <person name="Stover N.A."/>
            <person name="Krieger C.J."/>
            <person name="del Toro C."/>
            <person name="Ryder H.F."/>
            <person name="Williamson S.C."/>
            <person name="Barbeau R.A."/>
            <person name="Hamilton E.P."/>
            <person name="Orias E."/>
        </authorList>
    </citation>
    <scope>NUCLEOTIDE SEQUENCE [LARGE SCALE GENOMIC DNA]</scope>
    <source>
        <strain evidence="4">SB210</strain>
    </source>
</reference>
<keyword evidence="2 3" id="KW-0812">Transmembrane</keyword>
<evidence type="ECO:0000313" key="4">
    <source>
        <dbReference type="Proteomes" id="UP000009168"/>
    </source>
</evidence>
<dbReference type="GeneID" id="24441445"/>
<dbReference type="InParanoid" id="W7XLC1"/>
<dbReference type="OrthoDB" id="300923at2759"/>
<evidence type="ECO:0000256" key="2">
    <source>
        <dbReference type="SAM" id="Phobius"/>
    </source>
</evidence>
<accession>W7XLC1</accession>
<feature type="transmembrane region" description="Helical" evidence="2">
    <location>
        <begin position="1071"/>
        <end position="1092"/>
    </location>
</feature>
<feature type="compositionally biased region" description="Basic residues" evidence="1">
    <location>
        <begin position="475"/>
        <end position="486"/>
    </location>
</feature>
<dbReference type="EMBL" id="GG662822">
    <property type="protein sequence ID" value="EWS76029.1"/>
    <property type="molecule type" value="Genomic_DNA"/>
</dbReference>
<feature type="region of interest" description="Disordered" evidence="1">
    <location>
        <begin position="468"/>
        <end position="496"/>
    </location>
</feature>
<sequence>MFNFYQLKELVMNSYQDIIFESNIENQKINMIGAILFDEKINLCKKQLRNTLIQTGDFYDLLCGDYIPLKKLEIMSIPLISLNQELQNSFIELFQINAFGLDLQYLASVFIQVLDFQNRKISDFQKQALNILSNSQRLKQIKEQQKIKQTNYLSEDVCVIFSSLLDNNYIVNKVSNTFFQIFGIKVDAILGKQLNLLVPNIVKKHHNKMIQKFIDQESLNIVQKGERHTFALDKKGFVFPITLRLKIEIFENDIGVCTLLQRFGKQKSYILFEEDGKITDFSKKIFTDIFQSSDPKIEILQNAFSLIPSLETVMESKQFYIQFCSNLVVNRELIKKQKQQKEQPSPTKSDNKNSKRAYSINDDVFLIQFKVGVNTTNINVNINYVEIDFYEREVNEMKKRRIIQQLNQLYNLKENQQSQSNYNFQIPDLINSYSNRQATQISFNYDLSPTKTMLKTFFQDEESIKSPTQFSPLRIQRRRSNKHKRAQSVNNNHQSQQNISYLLQQKSLQEDLGLSSQGEIQLVSLQQNKQAEDKQEINMNLFSKIDEQKTDIPFQTFRTTHQLQINTTQEGESIKSPCYQDGNEGIESFKNIQIGQREKMQNFQKYYHEFYQNQESSLNNLNLFQNNNIMLQEYNNYSVQKQKTLFYNNLNQIYDEESESQESSLKDIRINRINLSSTDSRSQENQKKEQMNEIASVNSSKFSLFELMKRSMVKRIQSKVYTRGQKLMIITGILAFVTLTIATILMYQENINSLDQYVSSFLNIDNAIYCFVDVMNILALKNYSKLLSSKKNPYIIDNLTIQKLEKKNVKTIEFPLVLNNYKQNLQQLVLHNDNEESINELQNNLFLVQKFTVGFSDQDDQLNQISTNVTQSLQYTLMEYYYSIYRYTIKLEEAQENFIWTNLIELKKRTRNLQSIFYQQVNKQFNKMNNEQTMIIILIVIISIFMVMAIIPLSIIIQMQKEKIMKLLGSFQPQILEFQIKLIELAIFKIDNIHLVNKVNKSFSMSNKSSKKNSKQIKLLMEMALEGRVDTQTNQTSKFNQEVNEQIPKYIKRQQNKRKRSIASFSSLPKLSFKILLMSVVAIILLLAQPFLNIIQFNPFQEESKATLEDRITLISIYSCLIENQTPHYETLYMTILQKYLPTETYYYYYIQNITDQNYQSILAISNLTQSLHIPRYNEQRFEEFYKTILNGDICSVKESYPQYFNSNVTHVDCNRLFGGMLNRGLLLSIKKAFDTFQELYEMYSITDLDILLNKWIQFQQQYSYIDFFQFVKVITETVNGIKQYQNDLLYENNFIQSYFKQVKISKKS</sequence>